<dbReference type="HOGENOM" id="CLU_011301_0_0_1"/>
<dbReference type="PANTHER" id="PTHR12658">
    <property type="entry name" value="BETA-TUBULIN COFACTOR D"/>
    <property type="match status" value="1"/>
</dbReference>
<dbReference type="InterPro" id="IPR058033">
    <property type="entry name" value="ARM_TBCD_2nd"/>
</dbReference>
<dbReference type="GO" id="GO:0007021">
    <property type="term" value="P:tubulin complex assembly"/>
    <property type="evidence" value="ECO:0007669"/>
    <property type="project" value="InterPro"/>
</dbReference>
<dbReference type="STRING" id="1245528.M3HFZ1"/>
<dbReference type="GO" id="GO:0048487">
    <property type="term" value="F:beta-tubulin binding"/>
    <property type="evidence" value="ECO:0007669"/>
    <property type="project" value="InterPro"/>
</dbReference>
<feature type="domain" description="Tubulin-folding cofactor D ARM repeats" evidence="1">
    <location>
        <begin position="285"/>
        <end position="467"/>
    </location>
</feature>
<dbReference type="Pfam" id="PF25767">
    <property type="entry name" value="ARM_TBCD_2nd"/>
    <property type="match status" value="1"/>
</dbReference>
<reference evidence="2 3" key="1">
    <citation type="submission" date="2013-02" db="EMBL/GenBank/DDBJ databases">
        <title>Genome sequence of Candida maltosa Xu316, a potential industrial strain for xylitol and ethanol production.</title>
        <authorList>
            <person name="Yu J."/>
            <person name="Wang Q."/>
            <person name="Geng X."/>
            <person name="Bao W."/>
            <person name="He P."/>
            <person name="Cai J."/>
        </authorList>
    </citation>
    <scope>NUCLEOTIDE SEQUENCE [LARGE SCALE GENOMIC DNA]</scope>
    <source>
        <strain evidence="3">Xu316</strain>
    </source>
</reference>
<evidence type="ECO:0000313" key="2">
    <source>
        <dbReference type="EMBL" id="EMG46147.1"/>
    </source>
</evidence>
<dbReference type="Pfam" id="PF23579">
    <property type="entry name" value="ARM_TBCD"/>
    <property type="match status" value="1"/>
</dbReference>
<organism evidence="2 3">
    <name type="scientific">Candida maltosa (strain Xu316)</name>
    <name type="common">Yeast</name>
    <dbReference type="NCBI Taxonomy" id="1245528"/>
    <lineage>
        <taxon>Eukaryota</taxon>
        <taxon>Fungi</taxon>
        <taxon>Dikarya</taxon>
        <taxon>Ascomycota</taxon>
        <taxon>Saccharomycotina</taxon>
        <taxon>Pichiomycetes</taxon>
        <taxon>Debaryomycetaceae</taxon>
        <taxon>Candida/Lodderomyces clade</taxon>
        <taxon>Candida</taxon>
    </lineage>
</organism>
<dbReference type="InterPro" id="IPR016024">
    <property type="entry name" value="ARM-type_fold"/>
</dbReference>
<sequence length="987" mass="114973">MNDLDNEQLVIKKSVQLHDEIGRLISELVSLAGDSTIELHDKQILLKSTTLKINTLINEFETNPKLLDSSLDTYITKLSELYLSDESVRCYVGEIIYNISKVRQMKNIIHYFSSDVYLITTIIDIIHVSTDEFSIFMGLLWLCNLSLLPFSLKSIDENLPMTIYSLGLENLKKYHNGSKNQIASSVLLSKLVTRSDCSDLLSLFFQSMVLSYWIDMDYKYKLSYYLTINKILKLKISFTKEELSRIYQCINNDILQPDQNPSNLNLLYSIKILSKLAINYIAQGNYLDVQLIINNLVNDVLLEVGNLDYNLRYAMAKSLSNIIGSLSKYATNYKTQLLDFILSNLQEINDDMNIGRTHTILLTLGYVTLNKNLPGTYTQQLLHIIHKSLFVKIQTINSRADLGNCIRDSSCFIVWSIIKNHKYKPNLTSTNISMLFTDLIKVLVFDKELILKKCSIAVLQELIGRYGVTIFKQENSELLGEFIIKFMEIFSEFKLKPKRISYDVIDLLLDKINLNFLIDDLVDEICEAEETEDEMGICLNKLLTQQGGLVVADFQKYDIQDITCKLVDANRWQFLYYLPDVPCELLADKFSKFEFRHNHNLIKGYLNYLLHTDELSDLDWENIFKITKLIDDDFVSEIGGILHKQQEIPRIQLIKALQNNNISLSHVMFNYQHWTQENIKIIIHIMKTPTVDIEVRKNLIYNLMDNYKTYPIIDHLYDLFDDYTTTVQGDVGSKLRLGMIELIEKHNLMNDEIRLKLIRLSGELMDKIRFSAFKVLAGKVIVENKYWSDLFEFYKSLTDNSEKIEFWKGSCHTFGSFKGNPKIINQSFIELLRYAPSTEDINIWLDFLLNPQGKPTPRDSKLKLMILQSFLKLFQSNYNFQELNYQSLFVRCYNLYIGGTNVTRAIVILQIFYFISKQQQQQQFRQINSKIYQVFSKILNGKFAYKLKLDEIFLQIFIDNNLDLVKFQKIDWNKLTSDDIAFLQQSI</sequence>
<dbReference type="OrthoDB" id="10253476at2759"/>
<evidence type="ECO:0000259" key="1">
    <source>
        <dbReference type="Pfam" id="PF25767"/>
    </source>
</evidence>
<protein>
    <submittedName>
        <fullName evidence="2">Cin1-like protein</fullName>
    </submittedName>
</protein>
<dbReference type="PANTHER" id="PTHR12658:SF0">
    <property type="entry name" value="TUBULIN-SPECIFIC CHAPERONE D"/>
    <property type="match status" value="1"/>
</dbReference>
<proteinExistence type="predicted"/>
<dbReference type="SUPFAM" id="SSF48371">
    <property type="entry name" value="ARM repeat"/>
    <property type="match status" value="1"/>
</dbReference>
<accession>M3HFZ1</accession>
<name>M3HFZ1_CANMX</name>
<dbReference type="AlphaFoldDB" id="M3HFZ1"/>
<dbReference type="eggNOG" id="KOG1943">
    <property type="taxonomic scope" value="Eukaryota"/>
</dbReference>
<dbReference type="Proteomes" id="UP000011777">
    <property type="component" value="Unassembled WGS sequence"/>
</dbReference>
<dbReference type="GO" id="GO:0000226">
    <property type="term" value="P:microtubule cytoskeleton organization"/>
    <property type="evidence" value="ECO:0007669"/>
    <property type="project" value="TreeGrafter"/>
</dbReference>
<dbReference type="GO" id="GO:0005096">
    <property type="term" value="F:GTPase activator activity"/>
    <property type="evidence" value="ECO:0007669"/>
    <property type="project" value="InterPro"/>
</dbReference>
<comment type="caution">
    <text evidence="2">The sequence shown here is derived from an EMBL/GenBank/DDBJ whole genome shotgun (WGS) entry which is preliminary data.</text>
</comment>
<dbReference type="InterPro" id="IPR033162">
    <property type="entry name" value="TBCD"/>
</dbReference>
<dbReference type="OMA" id="ATNFICW"/>
<dbReference type="GO" id="GO:0007023">
    <property type="term" value="P:post-chaperonin tubulin folding pathway"/>
    <property type="evidence" value="ECO:0007669"/>
    <property type="project" value="InterPro"/>
</dbReference>
<evidence type="ECO:0000313" key="3">
    <source>
        <dbReference type="Proteomes" id="UP000011777"/>
    </source>
</evidence>
<dbReference type="EMBL" id="AOGT01002106">
    <property type="protein sequence ID" value="EMG46147.1"/>
    <property type="molecule type" value="Genomic_DNA"/>
</dbReference>
<keyword evidence="3" id="KW-1185">Reference proteome</keyword>
<gene>
    <name evidence="2" type="ORF">G210_3616</name>
</gene>